<accession>A0A1S1LGP4</accession>
<feature type="region of interest" description="Disordered" evidence="1">
    <location>
        <begin position="1"/>
        <end position="36"/>
    </location>
</feature>
<protein>
    <recommendedName>
        <fullName evidence="2">Antitoxin VbhA domain-containing protein</fullName>
    </recommendedName>
</protein>
<dbReference type="InterPro" id="IPR041535">
    <property type="entry name" value="VbhA"/>
</dbReference>
<dbReference type="RefSeq" id="WP_070934867.1">
    <property type="nucleotide sequence ID" value="NZ_MLIK01000003.1"/>
</dbReference>
<dbReference type="Gene3D" id="1.10.8.1050">
    <property type="entry name" value="Antitoxin VbhA-like"/>
    <property type="match status" value="1"/>
</dbReference>
<feature type="domain" description="Antitoxin VbhA" evidence="2">
    <location>
        <begin position="10"/>
        <end position="56"/>
    </location>
</feature>
<organism evidence="3 4">
    <name type="scientific">Mycobacteroides franklinii</name>
    <dbReference type="NCBI Taxonomy" id="948102"/>
    <lineage>
        <taxon>Bacteria</taxon>
        <taxon>Bacillati</taxon>
        <taxon>Actinomycetota</taxon>
        <taxon>Actinomycetes</taxon>
        <taxon>Mycobacteriales</taxon>
        <taxon>Mycobacteriaceae</taxon>
        <taxon>Mycobacteroides</taxon>
    </lineage>
</organism>
<dbReference type="AlphaFoldDB" id="A0A1S1LGP4"/>
<evidence type="ECO:0000259" key="2">
    <source>
        <dbReference type="Pfam" id="PF18495"/>
    </source>
</evidence>
<comment type="caution">
    <text evidence="3">The sequence shown here is derived from an EMBL/GenBank/DDBJ whole genome shotgun (WGS) entry which is preliminary data.</text>
</comment>
<dbReference type="GeneID" id="57165193"/>
<dbReference type="InterPro" id="IPR033788">
    <property type="entry name" value="VbhA-like"/>
</dbReference>
<dbReference type="OrthoDB" id="3838015at2"/>
<sequence>MTELQKQQRRTKTVRAIQRSTELEGSRSTAATRADQGEYAQGRITVAELGERVRRRYNLQ</sequence>
<proteinExistence type="predicted"/>
<dbReference type="InterPro" id="IPR043038">
    <property type="entry name" value="VbhA_sf"/>
</dbReference>
<dbReference type="Proteomes" id="UP000179616">
    <property type="component" value="Unassembled WGS sequence"/>
</dbReference>
<dbReference type="CDD" id="cd11586">
    <property type="entry name" value="VbhA_like"/>
    <property type="match status" value="1"/>
</dbReference>
<evidence type="ECO:0000313" key="3">
    <source>
        <dbReference type="EMBL" id="OHU31665.1"/>
    </source>
</evidence>
<name>A0A1S1LGP4_9MYCO</name>
<reference evidence="3 4" key="1">
    <citation type="submission" date="2016-10" db="EMBL/GenBank/DDBJ databases">
        <title>Evaluation of Human, Veterinary and Environmental Mycobacterium chelonae Isolates by Core Genome Phylogenomic Analysis, Targeted Gene Comparison, and Anti-microbial Susceptibility Patterns: A Tale of Mistaken Identities.</title>
        <authorList>
            <person name="Fogelson S.B."/>
            <person name="Camus A.C."/>
            <person name="Lorenz W."/>
            <person name="Vasireddy R."/>
            <person name="Vasireddy S."/>
            <person name="Smith T."/>
            <person name="Brown-Elliott B.A."/>
            <person name="Wallace R.J.Jr."/>
            <person name="Hasan N.A."/>
            <person name="Reischl U."/>
            <person name="Sanchez S."/>
        </authorList>
    </citation>
    <scope>NUCLEOTIDE SEQUENCE [LARGE SCALE GENOMIC DNA]</scope>
    <source>
        <strain evidence="3 4">1559</strain>
    </source>
</reference>
<evidence type="ECO:0000256" key="1">
    <source>
        <dbReference type="SAM" id="MobiDB-lite"/>
    </source>
</evidence>
<evidence type="ECO:0000313" key="4">
    <source>
        <dbReference type="Proteomes" id="UP000179616"/>
    </source>
</evidence>
<dbReference type="STRING" id="948102.BKG76_00130"/>
<gene>
    <name evidence="3" type="ORF">BKG76_00130</name>
</gene>
<dbReference type="Pfam" id="PF18495">
    <property type="entry name" value="VbhA"/>
    <property type="match status" value="1"/>
</dbReference>
<dbReference type="EMBL" id="MLIK01000003">
    <property type="protein sequence ID" value="OHU31665.1"/>
    <property type="molecule type" value="Genomic_DNA"/>
</dbReference>